<proteinExistence type="inferred from homology"/>
<sequence>MGQLDYLLIFVLSFILVAVGISFLRTGRDMRSFFAGGGDIPWWISSLSLFMSFFSAGTFVVWGSIAYESGLVAVGIQLTMAVSGFFIYLFLAKRWKRAGILTVAEFITRRFGKETQKFYTGIFIAISFFTAGAFLYPVAKITQIATGYPVEYVIMVLGGMVLLYTAIGGYWAVLATDVIQFVVLSVAVLIVVPLAFDEVGGIQAFVDKAPENFFRLTNHEYSIGFLLAFTLYNFFFIGGNWAYVQRYTSVKNEKESGKVSLGFMFLYLLFPLLWMLPPMIYRVVNPGLAGTEQVEGAYLMICMQVMPAGMLGLMIAGMVFATASSVNTTLNMMAAVTSNDLYRSFRPWVKERELMYVARIATVFFGLGAVAIALLVPRMGGIVNVVLSVAAITGVPLYAPPVWALFSKRLTGKAMIRITILSLSVNVCFKFLVPVTLGKAGEQALGALTPLVLLVIYELYARYGERQVPDELHDRNKQEGLSVRSDHQNVTKMYTELSEHDTARQEIKEEEQALKDRFFGIKVITMAVFSVAILLFLVGFLTEKSRGYVLIAAGVLTAICVWVWMLFKKNWNKKL</sequence>
<keyword evidence="3" id="KW-0813">Transport</keyword>
<gene>
    <name evidence="13" type="ORF">IBL28_14315</name>
</gene>
<reference evidence="13 14" key="1">
    <citation type="submission" date="2020-09" db="EMBL/GenBank/DDBJ databases">
        <title>Sinomicrobium weinanense sp. nov., a halophilic bacteria isolated from saline-alkali soil.</title>
        <authorList>
            <person name="Wu P."/>
            <person name="Ren H."/>
            <person name="Mei Y."/>
            <person name="Liang Y."/>
            <person name="Chen Z."/>
        </authorList>
    </citation>
    <scope>NUCLEOTIDE SEQUENCE [LARGE SCALE GENOMIC DNA]</scope>
    <source>
        <strain evidence="13 14">FJxs</strain>
    </source>
</reference>
<dbReference type="RefSeq" id="WP_187966286.1">
    <property type="nucleotide sequence ID" value="NZ_JACVDC010000048.1"/>
</dbReference>
<keyword evidence="9 12" id="KW-0472">Membrane</keyword>
<keyword evidence="5 12" id="KW-0812">Transmembrane</keyword>
<evidence type="ECO:0000256" key="4">
    <source>
        <dbReference type="ARBA" id="ARBA00022475"/>
    </source>
</evidence>
<feature type="transmembrane region" description="Helical" evidence="12">
    <location>
        <begin position="296"/>
        <end position="323"/>
    </location>
</feature>
<feature type="transmembrane region" description="Helical" evidence="12">
    <location>
        <begin position="256"/>
        <end position="276"/>
    </location>
</feature>
<dbReference type="Gene3D" id="1.20.1730.10">
    <property type="entry name" value="Sodium/glucose cotransporter"/>
    <property type="match status" value="1"/>
</dbReference>
<feature type="transmembrane region" description="Helical" evidence="12">
    <location>
        <begin position="382"/>
        <end position="406"/>
    </location>
</feature>
<dbReference type="GO" id="GO:0015293">
    <property type="term" value="F:symporter activity"/>
    <property type="evidence" value="ECO:0007669"/>
    <property type="project" value="TreeGrafter"/>
</dbReference>
<comment type="caution">
    <text evidence="13">The sequence shown here is derived from an EMBL/GenBank/DDBJ whole genome shotgun (WGS) entry which is preliminary data.</text>
</comment>
<dbReference type="InterPro" id="IPR001734">
    <property type="entry name" value="Na/solute_symporter"/>
</dbReference>
<dbReference type="GO" id="GO:0006814">
    <property type="term" value="P:sodium ion transport"/>
    <property type="evidence" value="ECO:0007669"/>
    <property type="project" value="UniProtKB-KW"/>
</dbReference>
<keyword evidence="4" id="KW-1003">Cell membrane</keyword>
<keyword evidence="7" id="KW-0915">Sodium</keyword>
<evidence type="ECO:0000256" key="8">
    <source>
        <dbReference type="ARBA" id="ARBA00023065"/>
    </source>
</evidence>
<feature type="transmembrane region" description="Helical" evidence="12">
    <location>
        <begin position="518"/>
        <end position="541"/>
    </location>
</feature>
<evidence type="ECO:0000256" key="12">
    <source>
        <dbReference type="SAM" id="Phobius"/>
    </source>
</evidence>
<evidence type="ECO:0000256" key="1">
    <source>
        <dbReference type="ARBA" id="ARBA00004651"/>
    </source>
</evidence>
<dbReference type="EMBL" id="JACVDC010000048">
    <property type="protein sequence ID" value="MBC9797148.1"/>
    <property type="molecule type" value="Genomic_DNA"/>
</dbReference>
<name>A0A926JTV4_9FLAO</name>
<feature type="transmembrane region" description="Helical" evidence="12">
    <location>
        <begin position="356"/>
        <end position="376"/>
    </location>
</feature>
<dbReference type="PROSITE" id="PS50283">
    <property type="entry name" value="NA_SOLUT_SYMP_3"/>
    <property type="match status" value="1"/>
</dbReference>
<feature type="transmembrane region" description="Helical" evidence="12">
    <location>
        <begin position="44"/>
        <end position="65"/>
    </location>
</feature>
<evidence type="ECO:0000256" key="6">
    <source>
        <dbReference type="ARBA" id="ARBA00022989"/>
    </source>
</evidence>
<comment type="similarity">
    <text evidence="2 11">Belongs to the sodium:solute symporter (SSF) (TC 2.A.21) family.</text>
</comment>
<keyword evidence="10" id="KW-0739">Sodium transport</keyword>
<dbReference type="PANTHER" id="PTHR42985:SF40">
    <property type="entry name" value="LD47995P-RELATED"/>
    <property type="match status" value="1"/>
</dbReference>
<dbReference type="Proteomes" id="UP000653730">
    <property type="component" value="Unassembled WGS sequence"/>
</dbReference>
<dbReference type="PANTHER" id="PTHR42985">
    <property type="entry name" value="SODIUM-COUPLED MONOCARBOXYLATE TRANSPORTER"/>
    <property type="match status" value="1"/>
</dbReference>
<evidence type="ECO:0000256" key="9">
    <source>
        <dbReference type="ARBA" id="ARBA00023136"/>
    </source>
</evidence>
<feature type="transmembrane region" description="Helical" evidence="12">
    <location>
        <begin position="118"/>
        <end position="138"/>
    </location>
</feature>
<feature type="transmembrane region" description="Helical" evidence="12">
    <location>
        <begin position="547"/>
        <end position="567"/>
    </location>
</feature>
<keyword evidence="6 12" id="KW-1133">Transmembrane helix</keyword>
<dbReference type="CDD" id="cd11477">
    <property type="entry name" value="SLC5sbd_u1"/>
    <property type="match status" value="1"/>
</dbReference>
<keyword evidence="8" id="KW-0406">Ion transport</keyword>
<dbReference type="Pfam" id="PF00474">
    <property type="entry name" value="SSF"/>
    <property type="match status" value="1"/>
</dbReference>
<accession>A0A926JTV4</accession>
<evidence type="ECO:0000256" key="5">
    <source>
        <dbReference type="ARBA" id="ARBA00022692"/>
    </source>
</evidence>
<evidence type="ECO:0000256" key="2">
    <source>
        <dbReference type="ARBA" id="ARBA00006434"/>
    </source>
</evidence>
<feature type="transmembrane region" description="Helical" evidence="12">
    <location>
        <begin position="178"/>
        <end position="196"/>
    </location>
</feature>
<feature type="transmembrane region" description="Helical" evidence="12">
    <location>
        <begin position="6"/>
        <end position="24"/>
    </location>
</feature>
<protein>
    <submittedName>
        <fullName evidence="13">Na+:solute symporter</fullName>
    </submittedName>
</protein>
<feature type="transmembrane region" description="Helical" evidence="12">
    <location>
        <begin position="221"/>
        <end position="244"/>
    </location>
</feature>
<evidence type="ECO:0000256" key="3">
    <source>
        <dbReference type="ARBA" id="ARBA00022448"/>
    </source>
</evidence>
<evidence type="ECO:0000313" key="13">
    <source>
        <dbReference type="EMBL" id="MBC9797148.1"/>
    </source>
</evidence>
<dbReference type="GO" id="GO:0005886">
    <property type="term" value="C:plasma membrane"/>
    <property type="evidence" value="ECO:0007669"/>
    <property type="project" value="UniProtKB-SubCell"/>
</dbReference>
<evidence type="ECO:0000256" key="10">
    <source>
        <dbReference type="ARBA" id="ARBA00023201"/>
    </source>
</evidence>
<feature type="transmembrane region" description="Helical" evidence="12">
    <location>
        <begin position="150"/>
        <end position="171"/>
    </location>
</feature>
<evidence type="ECO:0000256" key="11">
    <source>
        <dbReference type="RuleBase" id="RU362091"/>
    </source>
</evidence>
<feature type="transmembrane region" description="Helical" evidence="12">
    <location>
        <begin position="71"/>
        <end position="91"/>
    </location>
</feature>
<organism evidence="13 14">
    <name type="scientific">Sinomicrobium weinanense</name>
    <dbReference type="NCBI Taxonomy" id="2842200"/>
    <lineage>
        <taxon>Bacteria</taxon>
        <taxon>Pseudomonadati</taxon>
        <taxon>Bacteroidota</taxon>
        <taxon>Flavobacteriia</taxon>
        <taxon>Flavobacteriales</taxon>
        <taxon>Flavobacteriaceae</taxon>
        <taxon>Sinomicrobium</taxon>
    </lineage>
</organism>
<dbReference type="InterPro" id="IPR051163">
    <property type="entry name" value="Sodium:Solute_Symporter_SSF"/>
</dbReference>
<evidence type="ECO:0000313" key="14">
    <source>
        <dbReference type="Proteomes" id="UP000653730"/>
    </source>
</evidence>
<dbReference type="AlphaFoldDB" id="A0A926JTV4"/>
<keyword evidence="14" id="KW-1185">Reference proteome</keyword>
<evidence type="ECO:0000256" key="7">
    <source>
        <dbReference type="ARBA" id="ARBA00023053"/>
    </source>
</evidence>
<comment type="subcellular location">
    <subcellularLocation>
        <location evidence="1">Cell membrane</location>
        <topology evidence="1">Multi-pass membrane protein</topology>
    </subcellularLocation>
</comment>
<dbReference type="InterPro" id="IPR038377">
    <property type="entry name" value="Na/Glc_symporter_sf"/>
</dbReference>